<dbReference type="EMBL" id="CP009530">
    <property type="protein sequence ID" value="AKB57555.1"/>
    <property type="molecule type" value="Genomic_DNA"/>
</dbReference>
<dbReference type="PANTHER" id="PTHR12558:SF13">
    <property type="entry name" value="CELL DIVISION CYCLE PROTEIN 27 HOMOLOG"/>
    <property type="match status" value="1"/>
</dbReference>
<dbReference type="RefSeq" id="WP_048118367.1">
    <property type="nucleotide sequence ID" value="NZ_CP009530.1"/>
</dbReference>
<feature type="repeat" description="TPR" evidence="1">
    <location>
        <begin position="431"/>
        <end position="464"/>
    </location>
</feature>
<dbReference type="Proteomes" id="UP000033079">
    <property type="component" value="Chromosome"/>
</dbReference>
<reference evidence="2 3" key="1">
    <citation type="submission" date="2014-07" db="EMBL/GenBank/DDBJ databases">
        <title>Methanogenic archaea and the global carbon cycle.</title>
        <authorList>
            <person name="Henriksen J.R."/>
            <person name="Luke J."/>
            <person name="Reinhart S."/>
            <person name="Benedict M.N."/>
            <person name="Youngblut N.D."/>
            <person name="Metcalf M.E."/>
            <person name="Whitaker R.J."/>
            <person name="Metcalf W.W."/>
        </authorList>
    </citation>
    <scope>NUCLEOTIDE SEQUENCE [LARGE SCALE GENOMIC DNA]</scope>
    <source>
        <strain evidence="2 3">227</strain>
    </source>
</reference>
<dbReference type="SMART" id="SM00028">
    <property type="entry name" value="TPR"/>
    <property type="match status" value="12"/>
</dbReference>
<evidence type="ECO:0000313" key="2">
    <source>
        <dbReference type="EMBL" id="AKB57555.1"/>
    </source>
</evidence>
<gene>
    <name evidence="2" type="ORF">MSBR2_1039</name>
</gene>
<dbReference type="KEGG" id="mbar:MSBR2_1039"/>
<dbReference type="InterPro" id="IPR019734">
    <property type="entry name" value="TPR_rpt"/>
</dbReference>
<dbReference type="PATRIC" id="fig|1434106.5.peg.1323"/>
<dbReference type="Pfam" id="PF14559">
    <property type="entry name" value="TPR_19"/>
    <property type="match status" value="1"/>
</dbReference>
<organism evidence="2 3">
    <name type="scientific">Methanosarcina barkeri 227</name>
    <dbReference type="NCBI Taxonomy" id="1434106"/>
    <lineage>
        <taxon>Archaea</taxon>
        <taxon>Methanobacteriati</taxon>
        <taxon>Methanobacteriota</taxon>
        <taxon>Stenosarchaea group</taxon>
        <taxon>Methanomicrobia</taxon>
        <taxon>Methanosarcinales</taxon>
        <taxon>Methanosarcinaceae</taxon>
        <taxon>Methanosarcina</taxon>
    </lineage>
</organism>
<accession>A0A0E3R201</accession>
<dbReference type="PROSITE" id="PS50293">
    <property type="entry name" value="TPR_REGION"/>
    <property type="match status" value="1"/>
</dbReference>
<dbReference type="SUPFAM" id="SSF48452">
    <property type="entry name" value="TPR-like"/>
    <property type="match status" value="3"/>
</dbReference>
<dbReference type="InterPro" id="IPR011990">
    <property type="entry name" value="TPR-like_helical_dom_sf"/>
</dbReference>
<feature type="repeat" description="TPR" evidence="1">
    <location>
        <begin position="498"/>
        <end position="531"/>
    </location>
</feature>
<name>A0A0E3R201_METBA</name>
<dbReference type="PROSITE" id="PS50005">
    <property type="entry name" value="TPR"/>
    <property type="match status" value="6"/>
</dbReference>
<dbReference type="PANTHER" id="PTHR12558">
    <property type="entry name" value="CELL DIVISION CYCLE 16,23,27"/>
    <property type="match status" value="1"/>
</dbReference>
<evidence type="ECO:0000256" key="1">
    <source>
        <dbReference type="PROSITE-ProRule" id="PRU00339"/>
    </source>
</evidence>
<dbReference type="HOGENOM" id="CLU_320475_0_0_2"/>
<feature type="repeat" description="TPR" evidence="1">
    <location>
        <begin position="634"/>
        <end position="667"/>
    </location>
</feature>
<feature type="repeat" description="TPR" evidence="1">
    <location>
        <begin position="198"/>
        <end position="231"/>
    </location>
</feature>
<feature type="repeat" description="TPR" evidence="1">
    <location>
        <begin position="363"/>
        <end position="396"/>
    </location>
</feature>
<dbReference type="Gene3D" id="1.25.40.10">
    <property type="entry name" value="Tetratricopeptide repeat domain"/>
    <property type="match status" value="3"/>
</dbReference>
<feature type="repeat" description="TPR" evidence="1">
    <location>
        <begin position="600"/>
        <end position="633"/>
    </location>
</feature>
<dbReference type="AlphaFoldDB" id="A0A0E3R201"/>
<keyword evidence="1" id="KW-0802">TPR repeat</keyword>
<dbReference type="GeneID" id="24800002"/>
<protein>
    <submittedName>
        <fullName evidence="2">Uncharacterized protein</fullName>
    </submittedName>
</protein>
<evidence type="ECO:0000313" key="3">
    <source>
        <dbReference type="Proteomes" id="UP000033079"/>
    </source>
</evidence>
<dbReference type="Pfam" id="PF13181">
    <property type="entry name" value="TPR_8"/>
    <property type="match status" value="5"/>
</dbReference>
<sequence>MEKDDSNDVSIIGGNGITAGGDVFLHNVKAPVNIGNTNNTNQNYITYIISENIEEHTKSLIDFAQFCEKKREYEKALEYYEQAKVKLEKSESRILLVKVMMGEAVCHHKKGNLSRAKDLIFEAESLDPKNPTVLANIASQLKSENPDEAEIYAKKALEFDKNNFLAKCVIGLLEYDKGNTINSLRILRQASTINSNVGYPSCCMARIYSYEKDYENAIQYGKEAVKVEPENVIFHMELAIDYMNAAFAENEVCISSDLSETLNMEYVEKALECLEKAKKLSEAQGNNYLNCEIYTHLSRVHLAKGEFIKSIEYCEMALNGGSDTIDLYIILGEAYGGCQDSDKVIEYYEPLVERENLTGNHLFIVKANLATAYFFKNRLNEAEKLFKELIDENPENIKLCIQMSNVLEENGEVEKAFSLLEKIDKFSQKPWDFYYMMGRLYHTKNDYESSVKYFKEAISKNSEAIPPRIDLINLYLECGMHEHAVKQAIDFVQLAPIGINFYKLASLYYEIGNYKESVDFSRKALEANYDKVDTYRLLCSSLLQANKLSEAKHEFENALTKYPDDLELKLNYSSTLSTLEHTEEAIDILTQIILSDPNFVFAYKALAHIYYKEASYEKALEYSKKAISIEPEDEDAHFVMGCSLLNLGKKEDAVEEILKVIKINPSFDGAWLVDAEEGMENLGNLITISNHIIERYENGNITISKASELLKKDTFDLLGHINNVKVAESLSLSDKKIDQLRNPPISKRDALVDETMLGILAKTVSLDLLKIAFEHVYIIKELEDKIVIGPYLKDHPYRDVKNKLQIIDGGWIESLNPNDMIALATKKIVFEDKFSKNDISFIALALDKDFLCLTEDLLLRIQLESINKPTCGIFGFLNYIVSRNVIKDDDAEKILTKVKSVCIVE</sequence>
<proteinExistence type="predicted"/>